<accession>A0ABT4ILC4</accession>
<keyword evidence="2" id="KW-1185">Reference proteome</keyword>
<gene>
    <name evidence="1" type="ORF">O0S09_04600</name>
</gene>
<reference evidence="1" key="1">
    <citation type="submission" date="2022-12" db="EMBL/GenBank/DDBJ databases">
        <title>Isolation and characterisation of novel Methanocorpusculum spp. from native Australian herbivores indicates the genus is ancestrally host-associated.</title>
        <authorList>
            <person name="Volmer J.G."/>
            <person name="Soo R.M."/>
            <person name="Evans P.N."/>
            <person name="Hoedt E.C."/>
            <person name="Astorga Alsina A.L."/>
            <person name="Woodcroft B.J."/>
            <person name="Tyson G.W."/>
            <person name="Hugenholtz P."/>
            <person name="Morrison M."/>
        </authorList>
    </citation>
    <scope>NUCLEOTIDE SEQUENCE</scope>
    <source>
        <strain evidence="1">CW153</strain>
    </source>
</reference>
<organism evidence="1 2">
    <name type="scientific">Methanocorpusculum vombati</name>
    <dbReference type="NCBI Taxonomy" id="3002864"/>
    <lineage>
        <taxon>Archaea</taxon>
        <taxon>Methanobacteriati</taxon>
        <taxon>Methanobacteriota</taxon>
        <taxon>Stenosarchaea group</taxon>
        <taxon>Methanomicrobia</taxon>
        <taxon>Methanomicrobiales</taxon>
        <taxon>Methanocorpusculaceae</taxon>
        <taxon>Methanocorpusculum</taxon>
    </lineage>
</organism>
<evidence type="ECO:0000313" key="2">
    <source>
        <dbReference type="Proteomes" id="UP001141336"/>
    </source>
</evidence>
<name>A0ABT4ILC4_9EURY</name>
<protein>
    <submittedName>
        <fullName evidence="1">Uncharacterized protein</fullName>
    </submittedName>
</protein>
<proteinExistence type="predicted"/>
<evidence type="ECO:0000313" key="1">
    <source>
        <dbReference type="EMBL" id="MCZ0862536.1"/>
    </source>
</evidence>
<sequence length="61" mass="6816">MLRLKVALKKEKGAFSFLGTSTQVKTVEGAFPKSGYAVDVTCREEKDTYLITLTPFSKKQE</sequence>
<dbReference type="EMBL" id="JAPTGC010000005">
    <property type="protein sequence ID" value="MCZ0862536.1"/>
    <property type="molecule type" value="Genomic_DNA"/>
</dbReference>
<comment type="caution">
    <text evidence="1">The sequence shown here is derived from an EMBL/GenBank/DDBJ whole genome shotgun (WGS) entry which is preliminary data.</text>
</comment>
<dbReference type="Proteomes" id="UP001141336">
    <property type="component" value="Unassembled WGS sequence"/>
</dbReference>